<dbReference type="EMBL" id="CP151767">
    <property type="protein sequence ID" value="WZU68910.1"/>
    <property type="molecule type" value="Genomic_DNA"/>
</dbReference>
<keyword evidence="1" id="KW-0175">Coiled coil</keyword>
<dbReference type="KEGG" id="yrh:AABB31_08630"/>
<evidence type="ECO:0000313" key="3">
    <source>
        <dbReference type="Proteomes" id="UP001470809"/>
    </source>
</evidence>
<keyword evidence="3" id="KW-1185">Reference proteome</keyword>
<evidence type="ECO:0000313" key="2">
    <source>
        <dbReference type="EMBL" id="WZU68910.1"/>
    </source>
</evidence>
<protein>
    <recommendedName>
        <fullName evidence="4">Lipoprotein</fullName>
    </recommendedName>
</protein>
<gene>
    <name evidence="2" type="ORF">AABB31_08630</name>
</gene>
<sequence length="170" mass="17519">MSIIGIKGTGIVAAFVLTGLAACTDPNQDACGNANRSASLGNLAGNALSGSYGDCIDSLQQELQGLRLEGRQLEAEASRLNSLSASLSGERRAAAQRLASLNAEQANLVSQIAQAGQSGNASEAQVQSVINQERNLRSDIASAGDGVDPDTAALLERRQAELDQLALDLL</sequence>
<accession>A0AAN0NLJ4</accession>
<reference evidence="2" key="1">
    <citation type="submission" date="2024-08" db="EMBL/GenBank/DDBJ databases">
        <title>Phylogenomic analyses of a clade within the roseobacter group suggest taxonomic reassignments of species of the genera Aestuariivita, Citreicella, Loktanella, Nautella, Pelagibaca, Ruegeria, Thalassobius, Thiobacimonas and Tropicibacter, and the proposal o.</title>
        <authorList>
            <person name="Jeon C.O."/>
        </authorList>
    </citation>
    <scope>NUCLEOTIDE SEQUENCE</scope>
    <source>
        <strain evidence="2">SS1-5</strain>
    </source>
</reference>
<evidence type="ECO:0000256" key="1">
    <source>
        <dbReference type="SAM" id="Coils"/>
    </source>
</evidence>
<dbReference type="RefSeq" id="WP_342078203.1">
    <property type="nucleotide sequence ID" value="NZ_CP151767.2"/>
</dbReference>
<dbReference type="AlphaFoldDB" id="A0AAN0NLJ4"/>
<organism evidence="2 3">
    <name type="scientific">Yoonia rhodophyticola</name>
    <dbReference type="NCBI Taxonomy" id="3137370"/>
    <lineage>
        <taxon>Bacteria</taxon>
        <taxon>Pseudomonadati</taxon>
        <taxon>Pseudomonadota</taxon>
        <taxon>Alphaproteobacteria</taxon>
        <taxon>Rhodobacterales</taxon>
        <taxon>Paracoccaceae</taxon>
        <taxon>Yoonia</taxon>
    </lineage>
</organism>
<dbReference type="Proteomes" id="UP001470809">
    <property type="component" value="Chromosome"/>
</dbReference>
<proteinExistence type="predicted"/>
<feature type="coiled-coil region" evidence="1">
    <location>
        <begin position="56"/>
        <end position="83"/>
    </location>
</feature>
<evidence type="ECO:0008006" key="4">
    <source>
        <dbReference type="Google" id="ProtNLM"/>
    </source>
</evidence>
<dbReference type="PROSITE" id="PS51257">
    <property type="entry name" value="PROKAR_LIPOPROTEIN"/>
    <property type="match status" value="1"/>
</dbReference>
<name>A0AAN0NLJ4_9RHOB</name>